<dbReference type="Proteomes" id="UP001064087">
    <property type="component" value="Chromosome"/>
</dbReference>
<gene>
    <name evidence="2" type="ORF">N7U68_04750</name>
</gene>
<evidence type="ECO:0000313" key="3">
    <source>
        <dbReference type="Proteomes" id="UP001064087"/>
    </source>
</evidence>
<reference evidence="2" key="1">
    <citation type="submission" date="2022-10" db="EMBL/GenBank/DDBJ databases">
        <title>Roseovarius pelagicus sp. nov., isolated from Arctic seawater.</title>
        <authorList>
            <person name="Hong Y.W."/>
            <person name="Hwang C.Y."/>
        </authorList>
    </citation>
    <scope>NUCLEOTIDE SEQUENCE</scope>
    <source>
        <strain evidence="2">HL-MP18</strain>
    </source>
</reference>
<keyword evidence="3" id="KW-1185">Reference proteome</keyword>
<feature type="signal peptide" evidence="1">
    <location>
        <begin position="1"/>
        <end position="19"/>
    </location>
</feature>
<evidence type="ECO:0000313" key="2">
    <source>
        <dbReference type="EMBL" id="UXX83968.1"/>
    </source>
</evidence>
<dbReference type="RefSeq" id="WP_263048398.1">
    <property type="nucleotide sequence ID" value="NZ_CP106738.1"/>
</dbReference>
<keyword evidence="1" id="KW-0732">Signal</keyword>
<feature type="chain" id="PRO_5045858227" description="UrcA family protein" evidence="1">
    <location>
        <begin position="20"/>
        <end position="105"/>
    </location>
</feature>
<dbReference type="EMBL" id="CP106738">
    <property type="protein sequence ID" value="UXX83968.1"/>
    <property type="molecule type" value="Genomic_DNA"/>
</dbReference>
<protein>
    <recommendedName>
        <fullName evidence="4">UrcA family protein</fullName>
    </recommendedName>
</protein>
<sequence>MKHLATFLTLLAVGSAAQAETVQSQTYEATIERRAVSLRAQDGNGAIAAQQVLVSVGRIDGQAATDAAFGFAEKVACGGAVPVVSIALGAAEGRISYDILCRTGG</sequence>
<accession>A0ABY6DGA1</accession>
<name>A0ABY6DGA1_9RHOB</name>
<organism evidence="2 3">
    <name type="scientific">Roseovarius pelagicus</name>
    <dbReference type="NCBI Taxonomy" id="2980108"/>
    <lineage>
        <taxon>Bacteria</taxon>
        <taxon>Pseudomonadati</taxon>
        <taxon>Pseudomonadota</taxon>
        <taxon>Alphaproteobacteria</taxon>
        <taxon>Rhodobacterales</taxon>
        <taxon>Roseobacteraceae</taxon>
        <taxon>Roseovarius</taxon>
    </lineage>
</organism>
<evidence type="ECO:0008006" key="4">
    <source>
        <dbReference type="Google" id="ProtNLM"/>
    </source>
</evidence>
<evidence type="ECO:0000256" key="1">
    <source>
        <dbReference type="SAM" id="SignalP"/>
    </source>
</evidence>
<proteinExistence type="predicted"/>